<dbReference type="InterPro" id="IPR051162">
    <property type="entry name" value="T4SS_component"/>
</dbReference>
<evidence type="ECO:0000313" key="3">
    <source>
        <dbReference type="Proteomes" id="UP000095679"/>
    </source>
</evidence>
<dbReference type="InterPro" id="IPR043964">
    <property type="entry name" value="P-loop_TraG"/>
</dbReference>
<dbReference type="CDD" id="cd01127">
    <property type="entry name" value="TrwB_TraG_TraD_VirD4"/>
    <property type="match status" value="1"/>
</dbReference>
<accession>A0A173XMI3</accession>
<name>A0A173XMI3_9FIRM</name>
<organism evidence="2 3">
    <name type="scientific">Anaerobutyricum hallii</name>
    <dbReference type="NCBI Taxonomy" id="39488"/>
    <lineage>
        <taxon>Bacteria</taxon>
        <taxon>Bacillati</taxon>
        <taxon>Bacillota</taxon>
        <taxon>Clostridia</taxon>
        <taxon>Lachnospirales</taxon>
        <taxon>Lachnospiraceae</taxon>
        <taxon>Anaerobutyricum</taxon>
    </lineage>
</organism>
<dbReference type="SUPFAM" id="SSF52540">
    <property type="entry name" value="P-loop containing nucleoside triphosphate hydrolases"/>
    <property type="match status" value="1"/>
</dbReference>
<gene>
    <name evidence="2" type="ORF">ERS852450_00170</name>
</gene>
<evidence type="ECO:0000313" key="2">
    <source>
        <dbReference type="EMBL" id="CUN52833.1"/>
    </source>
</evidence>
<dbReference type="Gene3D" id="3.40.50.300">
    <property type="entry name" value="P-loop containing nucleotide triphosphate hydrolases"/>
    <property type="match status" value="1"/>
</dbReference>
<proteinExistence type="predicted"/>
<evidence type="ECO:0000259" key="1">
    <source>
        <dbReference type="Pfam" id="PF19044"/>
    </source>
</evidence>
<dbReference type="RefSeq" id="WP_055297854.1">
    <property type="nucleotide sequence ID" value="NZ_BLYK01000002.1"/>
</dbReference>
<dbReference type="EMBL" id="CYZL01000001">
    <property type="protein sequence ID" value="CUN52833.1"/>
    <property type="molecule type" value="Genomic_DNA"/>
</dbReference>
<dbReference type="Proteomes" id="UP000095679">
    <property type="component" value="Unassembled WGS sequence"/>
</dbReference>
<feature type="domain" description="TraG P-loop" evidence="1">
    <location>
        <begin position="456"/>
        <end position="769"/>
    </location>
</feature>
<dbReference type="InterPro" id="IPR027417">
    <property type="entry name" value="P-loop_NTPase"/>
</dbReference>
<dbReference type="Pfam" id="PF19044">
    <property type="entry name" value="P-loop_TraG"/>
    <property type="match status" value="1"/>
</dbReference>
<dbReference type="AlphaFoldDB" id="A0A173XMI3"/>
<dbReference type="PANTHER" id="PTHR30121">
    <property type="entry name" value="UNCHARACTERIZED PROTEIN YJGR-RELATED"/>
    <property type="match status" value="1"/>
</dbReference>
<reference evidence="2 3" key="1">
    <citation type="submission" date="2015-09" db="EMBL/GenBank/DDBJ databases">
        <authorList>
            <consortium name="Pathogen Informatics"/>
        </authorList>
    </citation>
    <scope>NUCLEOTIDE SEQUENCE [LARGE SCALE GENOMIC DNA]</scope>
    <source>
        <strain evidence="2 3">2789STDY5834835</strain>
    </source>
</reference>
<dbReference type="NCBIfam" id="NF045971">
    <property type="entry name" value="conju_CD1110"/>
    <property type="match status" value="1"/>
</dbReference>
<protein>
    <submittedName>
        <fullName evidence="2">Type IV secretory pathway, VirB4 components</fullName>
    </submittedName>
</protein>
<dbReference type="Gene3D" id="1.10.8.730">
    <property type="match status" value="1"/>
</dbReference>
<sequence>MKKKKQKTQTGFLKFLSKDKRPVPKTQEGSIPYQHIWENGIMELFPGYFSKSYHIGSVNFLTATDNDQWNIGQAYANFLGSFEKEATIEITLFNRSIDIEKFKASVLLEMQDDNMNLYREEYNNMLLDKMSAGRNNLTTDRILTVSVPAENVKEAIKKFARIDVSVTDEMSRITKTECSVLSAIERLELLNDVYNMDDNTPLYQKRMIDGHMVESFSLKECEAQGRTTQSYIVPGQLSFGQYEKNIGNVIKVGNMLARPYYVSGYPSWLRASTLTDFSTLSGNILISAYFTSESQGGAADMLKRQTRNIRSGIIDRQQKSSTTTDVSIIAPDLSEAKQEADELQESIAQDDNRLFYGNILFVIFAKTAAELKRLEDELYMKGKTNLLTIRPLLNEMEQAFDSALPIGNNYMSYTRLMTTETVASLTPFSVKEIYQKSGLYYGLNASNKTMTFYDRSQDTNPCGVILGMPGAGKSFSAKREMESIWLGTQDDIYVLDPEREYAPIAKAFGGTIIRISNGSKAHINPFDINLQNAGEDGDPIKVKSDFIQSLCETAIGGRFGLSQIEKSLIGRCATRLYTDHVRELQATGKDMNPKTAPTMVDFYNLLMTQPEPEAANIALALERFVSGSDDLFSHHSNIDVKNRFVVYDIKDIGSGLKELGLQIAFDAIWNKMIENRAKGKRTWIYIDEFYLLMSKETSAEYISTIWKRARKWNGVPTAITQNVEDMLKSEQARTVINNSQFVTLLQQSPVNKKQLSNLLGLTIEEQKYISTSKPGMGLLKIGEDVIPINDDFPKDTHLYKIMTTKPDELIEA</sequence>
<dbReference type="PANTHER" id="PTHR30121:SF6">
    <property type="entry name" value="SLR6007 PROTEIN"/>
    <property type="match status" value="1"/>
</dbReference>